<dbReference type="PANTHER" id="PTHR31025:SF19">
    <property type="entry name" value="SI:CH73-42K18.1-RELATED"/>
    <property type="match status" value="1"/>
</dbReference>
<proteinExistence type="predicted"/>
<dbReference type="PANTHER" id="PTHR31025">
    <property type="entry name" value="SI:CH211-196P9.1-RELATED"/>
    <property type="match status" value="1"/>
</dbReference>
<dbReference type="Ensembl" id="ENSPKIT00000032115.1">
    <property type="protein sequence ID" value="ENSPKIP00000008043.1"/>
    <property type="gene ID" value="ENSPKIG00000023702.1"/>
</dbReference>
<dbReference type="GeneTree" id="ENSGT00940000175093"/>
<sequence length="99" mass="11468">MHDINIKRTVVLRALAVYLREDDPQTTVVVEDEFVLSNIPTFPEAFVLLFGLMYALHLDYPRKLIHTFTFIQKILMGLDDGKPLKPCLLNLKNELLRTL</sequence>
<evidence type="ECO:0000313" key="1">
    <source>
        <dbReference type="Ensembl" id="ENSPKIP00000008043.1"/>
    </source>
</evidence>
<dbReference type="Proteomes" id="UP000261540">
    <property type="component" value="Unplaced"/>
</dbReference>
<dbReference type="AlphaFoldDB" id="A0A3B3QPH9"/>
<organism evidence="1 2">
    <name type="scientific">Paramormyrops kingsleyae</name>
    <dbReference type="NCBI Taxonomy" id="1676925"/>
    <lineage>
        <taxon>Eukaryota</taxon>
        <taxon>Metazoa</taxon>
        <taxon>Chordata</taxon>
        <taxon>Craniata</taxon>
        <taxon>Vertebrata</taxon>
        <taxon>Euteleostomi</taxon>
        <taxon>Actinopterygii</taxon>
        <taxon>Neopterygii</taxon>
        <taxon>Teleostei</taxon>
        <taxon>Osteoglossocephala</taxon>
        <taxon>Osteoglossomorpha</taxon>
        <taxon>Osteoglossiformes</taxon>
        <taxon>Mormyridae</taxon>
        <taxon>Paramormyrops</taxon>
    </lineage>
</organism>
<reference evidence="1" key="2">
    <citation type="submission" date="2025-09" db="UniProtKB">
        <authorList>
            <consortium name="Ensembl"/>
        </authorList>
    </citation>
    <scope>IDENTIFICATION</scope>
</reference>
<reference evidence="1" key="1">
    <citation type="submission" date="2025-08" db="UniProtKB">
        <authorList>
            <consortium name="Ensembl"/>
        </authorList>
    </citation>
    <scope>IDENTIFICATION</scope>
</reference>
<keyword evidence="2" id="KW-1185">Reference proteome</keyword>
<evidence type="ECO:0000313" key="2">
    <source>
        <dbReference type="Proteomes" id="UP000261540"/>
    </source>
</evidence>
<protein>
    <submittedName>
        <fullName evidence="1">Uncharacterized protein</fullName>
    </submittedName>
</protein>
<accession>A0A3B3QPH9</accession>
<name>A0A3B3QPH9_9TELE</name>